<keyword evidence="3" id="KW-1185">Reference proteome</keyword>
<dbReference type="AlphaFoldDB" id="A0A8J3ZQA4"/>
<feature type="signal peptide" evidence="1">
    <location>
        <begin position="1"/>
        <end position="28"/>
    </location>
</feature>
<accession>A0A8J3ZQA4</accession>
<proteinExistence type="predicted"/>
<sequence>MPRRHLAFALTTVLVAALSTVPALPARAAQTIGYPSFTGPAVPAPPVTSVTGNTMQAIFDAESGGTDYWMDRLLARPGNDPAGTWLMTRGRGLFMKP</sequence>
<feature type="chain" id="PRO_5035165308" evidence="1">
    <location>
        <begin position="29"/>
        <end position="97"/>
    </location>
</feature>
<dbReference type="Proteomes" id="UP000635606">
    <property type="component" value="Unassembled WGS sequence"/>
</dbReference>
<protein>
    <submittedName>
        <fullName evidence="2">Uncharacterized protein</fullName>
    </submittedName>
</protein>
<name>A0A8J3ZQA4_9ACTN</name>
<dbReference type="EMBL" id="BOPH01000022">
    <property type="protein sequence ID" value="GIJ67087.1"/>
    <property type="molecule type" value="Genomic_DNA"/>
</dbReference>
<reference evidence="2" key="1">
    <citation type="submission" date="2021-01" db="EMBL/GenBank/DDBJ databases">
        <title>Whole genome shotgun sequence of Virgisporangium ochraceum NBRC 16418.</title>
        <authorList>
            <person name="Komaki H."/>
            <person name="Tamura T."/>
        </authorList>
    </citation>
    <scope>NUCLEOTIDE SEQUENCE</scope>
    <source>
        <strain evidence="2">NBRC 16418</strain>
    </source>
</reference>
<gene>
    <name evidence="2" type="ORF">Voc01_020040</name>
</gene>
<dbReference type="RefSeq" id="WP_203927042.1">
    <property type="nucleotide sequence ID" value="NZ_BOPH01000022.1"/>
</dbReference>
<comment type="caution">
    <text evidence="2">The sequence shown here is derived from an EMBL/GenBank/DDBJ whole genome shotgun (WGS) entry which is preliminary data.</text>
</comment>
<evidence type="ECO:0000313" key="2">
    <source>
        <dbReference type="EMBL" id="GIJ67087.1"/>
    </source>
</evidence>
<evidence type="ECO:0000313" key="3">
    <source>
        <dbReference type="Proteomes" id="UP000635606"/>
    </source>
</evidence>
<evidence type="ECO:0000256" key="1">
    <source>
        <dbReference type="SAM" id="SignalP"/>
    </source>
</evidence>
<keyword evidence="1" id="KW-0732">Signal</keyword>
<organism evidence="2 3">
    <name type="scientific">Virgisporangium ochraceum</name>
    <dbReference type="NCBI Taxonomy" id="65505"/>
    <lineage>
        <taxon>Bacteria</taxon>
        <taxon>Bacillati</taxon>
        <taxon>Actinomycetota</taxon>
        <taxon>Actinomycetes</taxon>
        <taxon>Micromonosporales</taxon>
        <taxon>Micromonosporaceae</taxon>
        <taxon>Virgisporangium</taxon>
    </lineage>
</organism>